<dbReference type="FunFam" id="3.10.20.370:FF:000001">
    <property type="entry name" value="Retrovirus-related Pol polyprotein from transposon 17.6-like protein"/>
    <property type="match status" value="1"/>
</dbReference>
<dbReference type="Gene3D" id="1.10.340.70">
    <property type="match status" value="1"/>
</dbReference>
<keyword evidence="7" id="KW-1133">Transmembrane helix</keyword>
<dbReference type="Gene3D" id="3.10.10.10">
    <property type="entry name" value="HIV Type 1 Reverse Transcriptase, subunit A, domain 1"/>
    <property type="match status" value="1"/>
</dbReference>
<evidence type="ECO:0000256" key="3">
    <source>
        <dbReference type="ARBA" id="ARBA00022759"/>
    </source>
</evidence>
<evidence type="ECO:0000256" key="1">
    <source>
        <dbReference type="ARBA" id="ARBA00012493"/>
    </source>
</evidence>
<keyword evidence="7" id="KW-0812">Transmembrane</keyword>
<dbReference type="Gene3D" id="3.30.70.270">
    <property type="match status" value="2"/>
</dbReference>
<dbReference type="InterPro" id="IPR041577">
    <property type="entry name" value="RT_RNaseH_2"/>
</dbReference>
<feature type="transmembrane region" description="Helical" evidence="7">
    <location>
        <begin position="410"/>
        <end position="431"/>
    </location>
</feature>
<sequence length="1819" mass="209362">MNKETDFKNLLDQLKNAGLLNADTETTLTNHWANEEYDAAMTLIDSLRNMNTSTTKRKPSVHLLDSATDTTTHEWDMPITKLVKTEIHQGIPLSRHEPKEYANYGTETNSPVYRYHNTAFLDKLQNCTAQNSTEFTLWCERYELAMDKAHAMDDLRERNRMKLLFLDNFLSGRPSQLYRAAIHYYGLSDMTYKEAVNYIAGKLDTPMNQMRANRERLRFYKDNEDFEKHFTAFLNKTVATCGISMSTILGNTMVGTKGTSSYELQRCEQSFQTLMKMEFLYTLPRKVGEQLEPYVSKLTLLEIKDRAGELIIREKERLGRWQRPDNLPSHQYRSGGYKDKPTAYQTKPNRPGFNNSRINIINPIPDEHTDIRSKSADEFGEEQIMEFKGPVVPRIFLASPMQKRDNARSWTTWLLFFFGMVTMVGGVTHILDCNNVSMANWTMAAPQKQHCLIRHQWHLESRYLYKISDKTCKKELALLAVSQKLIVILQELPELLYKLPGSLNWCNQNVSELSKGYVAQLEDPVWAQATISDSVYDNPPHFPSNMDKQVRGVAAQLLLYKAGLVVSDLNKVQWDALFVNVFQIHYANSRKLGVFRSLTYSLIQQYVTPFFVDACNKSNLEYEAITHTIDPSEKVRILLHRKDVRASLHNNFFYVQQCRQITPESIFSDYKYMNVCYTRLPVLVDGRLQFVDNDGYIHEYSVGHPCTQLSPEEVTEFQTTNEKTENQWSWTENFSLLSGLSTYGTSIWIWVQNVVLGVLGIVLLILFALLGWKIWKAVQKCRANFRKRRIRQRQRKTILSSLSEVVVLSNLGSTQVSSIGPLQGKQPFVNLYIAQNSSTKIVKCLIDSGACVSFIRKDCLSEFKDIHTFAQPTKIAQDFNNNPILAIGSDALEYLDKANFPVTFKLSSNIIQLGNTRHPLDQISRVSYLSPSELWDTVKTWIWCVRSLDDTLIGPEPEAVVAEELDMPDELINDLAIWDPLPHTEALIKANLADTQFSEKNQQLLTQMLFRCKAAFIHNEEDIGRYSGPIKHEIMLKENGKLPISGVPRHSPIMQEKAYKLIQGMLKSGIIQHSKSTCTSRYLIVPKPNGSDRFVVDYRQLNTCSYLEVPCIPHIEDLLNKVCQFRYLSVFDVASGFHQIPLDESSRWLTAFNSPWGVFEYVTTPMGLSGSPGTFQRIMDHIFSDMRSSILVYIDDIIVFSNTEEKHLRILKEFFHRIIDSGLKLRMDKSRFGVRQLKYLGFVVSIDGISPDPEKTKAISNMTAPDNIRKLRGFLGMLNFFRRFIKDFATISEPLRLLLRKDVPFIWTDTCTAAFETLKKCLMTAPILSAPKAEGEFLLFTDASYAGLGAVLFQRQPELKVITYISRSINKFESNYPPIHLEALAIVWALSQLDPYIIGMPITIYTDHQPLLSLFGSRQLQGKLARYQLRLMQYKATIRYQPGGENVVADYLSRHPSVRVNMVSLLELPWGRKEWRYTNDEETKYEQWVKEEKAIFSKGRYYKMSGNMVLGIIPTVSVQKNYIEEFHKHPLFGGHMGWEKVKEKLIQAMFWDTIEEDYKELAKSCLICQKNKTIPGYLIKSKPQIPEVGAIPLGKVHIDLLQPGRKTSSGNIAMMVAVDSLTRFVIVGPVKRLSSEEIIETIMENIIFKFGCPKKIVTDRGTCFTSLEFENFTKALGISHHLTTPNHHQSNGLVERMNRNFNEAIRMYQDDEWDETVKVTACCYNNLVHPKTKMTPSYLMFGRLTNPNISQENILVKSKYNEDIRKWEENISKLQETWMNHHRKSWEKAKGTENFESGTNNTMCFVTPYFYLSYKRPAF</sequence>
<evidence type="ECO:0000256" key="5">
    <source>
        <dbReference type="ARBA" id="ARBA00023268"/>
    </source>
</evidence>
<dbReference type="Pfam" id="PF17921">
    <property type="entry name" value="Integrase_H2C2"/>
    <property type="match status" value="1"/>
</dbReference>
<dbReference type="FunFam" id="3.30.70.270:FF:000020">
    <property type="entry name" value="Transposon Tf2-6 polyprotein-like Protein"/>
    <property type="match status" value="1"/>
</dbReference>
<dbReference type="Gene3D" id="3.30.420.10">
    <property type="entry name" value="Ribonuclease H-like superfamily/Ribonuclease H"/>
    <property type="match status" value="1"/>
</dbReference>
<feature type="domain" description="Reverse transcriptase" evidence="8">
    <location>
        <begin position="1066"/>
        <end position="1244"/>
    </location>
</feature>
<dbReference type="PANTHER" id="PTHR37984:SF5">
    <property type="entry name" value="PROTEIN NYNRIN-LIKE"/>
    <property type="match status" value="1"/>
</dbReference>
<evidence type="ECO:0000259" key="9">
    <source>
        <dbReference type="PROSITE" id="PS50994"/>
    </source>
</evidence>
<feature type="transmembrane region" description="Helical" evidence="7">
    <location>
        <begin position="796"/>
        <end position="813"/>
    </location>
</feature>
<evidence type="ECO:0000256" key="6">
    <source>
        <dbReference type="SAM" id="MobiDB-lite"/>
    </source>
</evidence>
<evidence type="ECO:0000256" key="7">
    <source>
        <dbReference type="SAM" id="Phobius"/>
    </source>
</evidence>
<dbReference type="InterPro" id="IPR043502">
    <property type="entry name" value="DNA/RNA_pol_sf"/>
</dbReference>
<dbReference type="Pfam" id="PF00665">
    <property type="entry name" value="rve"/>
    <property type="match status" value="1"/>
</dbReference>
<dbReference type="GO" id="GO:0015074">
    <property type="term" value="P:DNA integration"/>
    <property type="evidence" value="ECO:0007669"/>
    <property type="project" value="InterPro"/>
</dbReference>
<keyword evidence="7" id="KW-0472">Membrane</keyword>
<dbReference type="InterPro" id="IPR043128">
    <property type="entry name" value="Rev_trsase/Diguanyl_cyclase"/>
</dbReference>
<dbReference type="Proteomes" id="UP000046392">
    <property type="component" value="Unplaced"/>
</dbReference>
<accession>A0A0N5BJJ7</accession>
<keyword evidence="4" id="KW-0548">Nucleotidyltransferase</keyword>
<feature type="transmembrane region" description="Helical" evidence="7">
    <location>
        <begin position="747"/>
        <end position="775"/>
    </location>
</feature>
<dbReference type="EC" id="2.7.7.49" evidence="1"/>
<dbReference type="InterPro" id="IPR050951">
    <property type="entry name" value="Retrovirus_Pol_polyprotein"/>
</dbReference>
<evidence type="ECO:0000313" key="11">
    <source>
        <dbReference type="WBParaSite" id="SPAL_0000612300.1"/>
    </source>
</evidence>
<dbReference type="GO" id="GO:0042575">
    <property type="term" value="C:DNA polymerase complex"/>
    <property type="evidence" value="ECO:0007669"/>
    <property type="project" value="UniProtKB-ARBA"/>
</dbReference>
<dbReference type="Pfam" id="PF17919">
    <property type="entry name" value="RT_RNaseH_2"/>
    <property type="match status" value="1"/>
</dbReference>
<dbReference type="CDD" id="cd01647">
    <property type="entry name" value="RT_LTR"/>
    <property type="match status" value="1"/>
</dbReference>
<evidence type="ECO:0000259" key="8">
    <source>
        <dbReference type="PROSITE" id="PS50878"/>
    </source>
</evidence>
<keyword evidence="5" id="KW-0511">Multifunctional enzyme</keyword>
<dbReference type="InterPro" id="IPR000477">
    <property type="entry name" value="RT_dom"/>
</dbReference>
<dbReference type="PROSITE" id="PS50878">
    <property type="entry name" value="RT_POL"/>
    <property type="match status" value="1"/>
</dbReference>
<dbReference type="SUPFAM" id="SSF56672">
    <property type="entry name" value="DNA/RNA polymerases"/>
    <property type="match status" value="1"/>
</dbReference>
<keyword evidence="10" id="KW-1185">Reference proteome</keyword>
<proteinExistence type="predicted"/>
<keyword evidence="3" id="KW-0378">Hydrolase</keyword>
<organism evidence="10 11">
    <name type="scientific">Strongyloides papillosus</name>
    <name type="common">Intestinal threadworm</name>
    <dbReference type="NCBI Taxonomy" id="174720"/>
    <lineage>
        <taxon>Eukaryota</taxon>
        <taxon>Metazoa</taxon>
        <taxon>Ecdysozoa</taxon>
        <taxon>Nematoda</taxon>
        <taxon>Chromadorea</taxon>
        <taxon>Rhabditida</taxon>
        <taxon>Tylenchina</taxon>
        <taxon>Panagrolaimomorpha</taxon>
        <taxon>Strongyloidoidea</taxon>
        <taxon>Strongyloididae</taxon>
        <taxon>Strongyloides</taxon>
    </lineage>
</organism>
<evidence type="ECO:0000256" key="4">
    <source>
        <dbReference type="ARBA" id="ARBA00022918"/>
    </source>
</evidence>
<dbReference type="Pfam" id="PF00078">
    <property type="entry name" value="RVT_1"/>
    <property type="match status" value="1"/>
</dbReference>
<dbReference type="InterPro" id="IPR036397">
    <property type="entry name" value="RNaseH_sf"/>
</dbReference>
<keyword evidence="3" id="KW-0255">Endonuclease</keyword>
<dbReference type="PROSITE" id="PS50994">
    <property type="entry name" value="INTEGRASE"/>
    <property type="match status" value="1"/>
</dbReference>
<dbReference type="GO" id="GO:0003964">
    <property type="term" value="F:RNA-directed DNA polymerase activity"/>
    <property type="evidence" value="ECO:0007669"/>
    <property type="project" value="UniProtKB-KW"/>
</dbReference>
<keyword evidence="2" id="KW-0540">Nuclease</keyword>
<feature type="domain" description="Integrase catalytic" evidence="9">
    <location>
        <begin position="1588"/>
        <end position="1744"/>
    </location>
</feature>
<dbReference type="WBParaSite" id="SPAL_0000612300.1">
    <property type="protein sequence ID" value="SPAL_0000612300.1"/>
    <property type="gene ID" value="SPAL_0000612300"/>
</dbReference>
<dbReference type="InterPro" id="IPR001584">
    <property type="entry name" value="Integrase_cat-core"/>
</dbReference>
<keyword evidence="4" id="KW-0808">Transferase</keyword>
<dbReference type="InterPro" id="IPR041588">
    <property type="entry name" value="Integrase_H2C2"/>
</dbReference>
<dbReference type="GO" id="GO:0003676">
    <property type="term" value="F:nucleic acid binding"/>
    <property type="evidence" value="ECO:0007669"/>
    <property type="project" value="InterPro"/>
</dbReference>
<dbReference type="PANTHER" id="PTHR37984">
    <property type="entry name" value="PROTEIN CBG26694"/>
    <property type="match status" value="1"/>
</dbReference>
<evidence type="ECO:0000256" key="2">
    <source>
        <dbReference type="ARBA" id="ARBA00022722"/>
    </source>
</evidence>
<keyword evidence="4" id="KW-0695">RNA-directed DNA polymerase</keyword>
<dbReference type="SUPFAM" id="SSF53098">
    <property type="entry name" value="Ribonuclease H-like"/>
    <property type="match status" value="1"/>
</dbReference>
<dbReference type="CDD" id="cd09274">
    <property type="entry name" value="RNase_HI_RT_Ty3"/>
    <property type="match status" value="1"/>
</dbReference>
<dbReference type="InterPro" id="IPR012337">
    <property type="entry name" value="RNaseH-like_sf"/>
</dbReference>
<name>A0A0N5BJJ7_STREA</name>
<dbReference type="GO" id="GO:0004519">
    <property type="term" value="F:endonuclease activity"/>
    <property type="evidence" value="ECO:0007669"/>
    <property type="project" value="UniProtKB-KW"/>
</dbReference>
<reference evidence="11" key="1">
    <citation type="submission" date="2017-02" db="UniProtKB">
        <authorList>
            <consortium name="WormBaseParasite"/>
        </authorList>
    </citation>
    <scope>IDENTIFICATION</scope>
</reference>
<feature type="region of interest" description="Disordered" evidence="6">
    <location>
        <begin position="323"/>
        <end position="352"/>
    </location>
</feature>
<evidence type="ECO:0000313" key="10">
    <source>
        <dbReference type="Proteomes" id="UP000046392"/>
    </source>
</evidence>
<dbReference type="STRING" id="174720.A0A0N5BJJ7"/>
<dbReference type="Gene3D" id="3.10.20.370">
    <property type="match status" value="1"/>
</dbReference>
<protein>
    <recommendedName>
        <fullName evidence="1">RNA-directed DNA polymerase</fullName>
        <ecNumber evidence="1">2.7.7.49</ecNumber>
    </recommendedName>
</protein>